<evidence type="ECO:0000313" key="1">
    <source>
        <dbReference type="EMBL" id="MEQ2293968.1"/>
    </source>
</evidence>
<gene>
    <name evidence="1" type="ORF">AMECASPLE_039049</name>
</gene>
<reference evidence="1 2" key="1">
    <citation type="submission" date="2021-06" db="EMBL/GenBank/DDBJ databases">
        <authorList>
            <person name="Palmer J.M."/>
        </authorList>
    </citation>
    <scope>NUCLEOTIDE SEQUENCE [LARGE SCALE GENOMIC DNA]</scope>
    <source>
        <strain evidence="1 2">AS_MEX2019</strain>
        <tissue evidence="1">Muscle</tissue>
    </source>
</reference>
<comment type="caution">
    <text evidence="1">The sequence shown here is derived from an EMBL/GenBank/DDBJ whole genome shotgun (WGS) entry which is preliminary data.</text>
</comment>
<organism evidence="1 2">
    <name type="scientific">Ameca splendens</name>
    <dbReference type="NCBI Taxonomy" id="208324"/>
    <lineage>
        <taxon>Eukaryota</taxon>
        <taxon>Metazoa</taxon>
        <taxon>Chordata</taxon>
        <taxon>Craniata</taxon>
        <taxon>Vertebrata</taxon>
        <taxon>Euteleostomi</taxon>
        <taxon>Actinopterygii</taxon>
        <taxon>Neopterygii</taxon>
        <taxon>Teleostei</taxon>
        <taxon>Neoteleostei</taxon>
        <taxon>Acanthomorphata</taxon>
        <taxon>Ovalentaria</taxon>
        <taxon>Atherinomorphae</taxon>
        <taxon>Cyprinodontiformes</taxon>
        <taxon>Goodeidae</taxon>
        <taxon>Ameca</taxon>
    </lineage>
</organism>
<proteinExistence type="predicted"/>
<sequence length="89" mass="10261">MRHALMLHATEPTREGETRVVNENCRVFCTQSNRVEWGCFFLKSRLVLVVPDLILELIVDGKPDPTRTLLKNPIAYWPAAWVPGKDLWT</sequence>
<protein>
    <recommendedName>
        <fullName evidence="3">Restriction endonuclease domain-containing protein</fullName>
    </recommendedName>
</protein>
<dbReference type="EMBL" id="JAHRIP010035917">
    <property type="protein sequence ID" value="MEQ2293968.1"/>
    <property type="molecule type" value="Genomic_DNA"/>
</dbReference>
<name>A0ABV0YJF0_9TELE</name>
<dbReference type="Proteomes" id="UP001469553">
    <property type="component" value="Unassembled WGS sequence"/>
</dbReference>
<accession>A0ABV0YJF0</accession>
<evidence type="ECO:0000313" key="2">
    <source>
        <dbReference type="Proteomes" id="UP001469553"/>
    </source>
</evidence>
<evidence type="ECO:0008006" key="3">
    <source>
        <dbReference type="Google" id="ProtNLM"/>
    </source>
</evidence>
<keyword evidence="2" id="KW-1185">Reference proteome</keyword>